<dbReference type="Proteomes" id="UP000315496">
    <property type="component" value="Chromosome 2"/>
</dbReference>
<dbReference type="AlphaFoldDB" id="A0A4Z1SZ15"/>
<comment type="caution">
    <text evidence="1">The sequence shown here is derived from an EMBL/GenBank/DDBJ whole genome shotgun (WGS) entry which is preliminary data.</text>
</comment>
<reference evidence="1 2" key="1">
    <citation type="submission" date="2019-05" db="EMBL/GenBank/DDBJ databases">
        <title>The compact genome of Giardia muris reveals important steps in the evolution of intestinal protozoan parasites.</title>
        <authorList>
            <person name="Xu F."/>
            <person name="Jimenez-Gonzalez A."/>
            <person name="Einarsson E."/>
            <person name="Astvaldsson A."/>
            <person name="Peirasmaki D."/>
            <person name="Eckmann L."/>
            <person name="Andersson J.O."/>
            <person name="Svard S.G."/>
            <person name="Jerlstrom-Hultqvist J."/>
        </authorList>
    </citation>
    <scope>NUCLEOTIDE SEQUENCE [LARGE SCALE GENOMIC DNA]</scope>
    <source>
        <strain evidence="1 2">Roberts-Thomson</strain>
    </source>
</reference>
<dbReference type="InterPro" id="IPR036866">
    <property type="entry name" value="RibonucZ/Hydroxyglut_hydro"/>
</dbReference>
<accession>A0A4Z1SZ15</accession>
<sequence length="961" mass="106400">MKCNLVPLFDVYKTGVHAYELQINELSILVDCGIAPPYSQYLGVYHDKAKQVDVVLITSGRESHSGALPLLMHCIQRLGRTVQVFVPNTLLVQIRCGALATFFSIVQELANKTPVQDFLRLTEHEINDALDQQSIQKLPDENAGMNRVAIAQQIYGSYFRTGPDQYFWALKADTSSDIVMCLTSCCDLSNDLLETRIGYTSLRHAASQQNEAGRTIRGAFAALVNVAPMERIRRVPVLRNIGVDESKVFSPMTVSYVIGATSGNAGQSTEFLGHLLFVCDGLADMTSSLMLVLASLRLNGIHVLAHGEKAIVDSACNIAILLRPSLRDSYLYTLKATKHEYLRELAEKAFLFTSDPRLALKQAKVMTLVFCPDPYMTYGLARCFLRDFLSREWNRLIITSILPYICESARSFPMTRIFFRYLKQASQATRLTEPLRFQKLNIVEDELQDVDSTAAIESVQGGQLAIPEYQAGPFLRKTSTGLDVDPAIDLNASVRLLLAQLGIPNAAHLEDDQKMYIAFTQQCVSLLVHYLAQRINPVDYYVRNQGRTPIVYVCGKPYHSSLSALLPFDTNCGHAIPPGLHNQWGTAPNTGKASPSYLYTVQLYKGVYSSNQQEEMGADTLYKIGLLLDLVIDRICQTCHVGYDDKRPDTLYIELLDTVDDEPDEAEGSIDAGNDTIIRNAVETSLPYEGQVDSTSLLRKAFQYTVDNEQVFNVSLDARIDGICRELGKTSTISEEVPHELQLAFDLKIEDNPKRAYILETKDEVEIPCACGLSLLLIDGLIGLDEMSYILGTKPQYVKVSGLATLPAGNPAYSLAHLGGTDNSFLLRETSVRVTLPINADIAFYGVDGQFQIAVKHMEVRSPQPGGDHSAYQLQPVIGQCFDTRLDHVVLPRDGSESLPNLLRAQLEAARMDVLNIDEGVITASQAEIRIDGPRLHITAFSSQALVSFLDELTSNAILVL</sequence>
<evidence type="ECO:0000313" key="2">
    <source>
        <dbReference type="Proteomes" id="UP000315496"/>
    </source>
</evidence>
<gene>
    <name evidence="1" type="ORF">GMRT_13801</name>
</gene>
<dbReference type="SUPFAM" id="SSF56281">
    <property type="entry name" value="Metallo-hydrolase/oxidoreductase"/>
    <property type="match status" value="1"/>
</dbReference>
<proteinExistence type="predicted"/>
<dbReference type="VEuPathDB" id="GiardiaDB:GMRT_13801"/>
<evidence type="ECO:0000313" key="1">
    <source>
        <dbReference type="EMBL" id="TNJ28728.1"/>
    </source>
</evidence>
<dbReference type="EMBL" id="VDLU01000002">
    <property type="protein sequence ID" value="TNJ28728.1"/>
    <property type="molecule type" value="Genomic_DNA"/>
</dbReference>
<name>A0A4Z1SZ15_GIAMU</name>
<keyword evidence="2" id="KW-1185">Reference proteome</keyword>
<dbReference type="OrthoDB" id="64353at2759"/>
<dbReference type="Gene3D" id="3.60.15.10">
    <property type="entry name" value="Ribonuclease Z/Hydroxyacylglutathione hydrolase-like"/>
    <property type="match status" value="1"/>
</dbReference>
<organism evidence="1 2">
    <name type="scientific">Giardia muris</name>
    <dbReference type="NCBI Taxonomy" id="5742"/>
    <lineage>
        <taxon>Eukaryota</taxon>
        <taxon>Metamonada</taxon>
        <taxon>Diplomonadida</taxon>
        <taxon>Hexamitidae</taxon>
        <taxon>Giardiinae</taxon>
        <taxon>Giardia</taxon>
    </lineage>
</organism>
<protein>
    <submittedName>
        <fullName evidence="1">Uncharacterized protein</fullName>
    </submittedName>
</protein>